<dbReference type="InterPro" id="IPR042099">
    <property type="entry name" value="ANL_N_sf"/>
</dbReference>
<evidence type="ECO:0000313" key="1">
    <source>
        <dbReference type="EMBL" id="ADT83558.1"/>
    </source>
</evidence>
<keyword evidence="2" id="KW-1185">Reference proteome</keyword>
<dbReference type="KEGG" id="tba:TERMP_00581"/>
<gene>
    <name evidence="1" type="ordered locus">TERMP_00581</name>
</gene>
<dbReference type="eggNOG" id="arCOG02620">
    <property type="taxonomic scope" value="Archaea"/>
</dbReference>
<dbReference type="PATRIC" id="fig|391623.17.peg.582"/>
<dbReference type="Gene3D" id="3.40.50.12780">
    <property type="entry name" value="N-terminal domain of ligase-like"/>
    <property type="match status" value="1"/>
</dbReference>
<accession>F0LKA0</accession>
<dbReference type="GeneID" id="10040899"/>
<dbReference type="RefSeq" id="WP_013466856.1">
    <property type="nucleotide sequence ID" value="NC_014804.1"/>
</dbReference>
<dbReference type="Proteomes" id="UP000007478">
    <property type="component" value="Chromosome"/>
</dbReference>
<protein>
    <submittedName>
        <fullName evidence="1">Uncharacterized protein</fullName>
    </submittedName>
</protein>
<dbReference type="EMBL" id="CP002372">
    <property type="protein sequence ID" value="ADT83558.1"/>
    <property type="molecule type" value="Genomic_DNA"/>
</dbReference>
<evidence type="ECO:0000313" key="2">
    <source>
        <dbReference type="Proteomes" id="UP000007478"/>
    </source>
</evidence>
<sequence>MRYAEVKEMYDDPFHLDESSAIQYLRNIFEFHFQNTPYWHAVEKKRGIDLDSIFEGSLEETVEKIFNSGLSIESDELRENWLGFLPRNYKGKLRFYQSSGTTGPRSFCHWDHEYVDLLVFYLRRALDEVYHLDETYNDSHQLRALLHGPYGWYQEEMSELVWSYGGILYFVATETEGLKKILEKEGIQAAMKYLAPLVRYTQRVLERDEINLIRTAVQLLDIFKPFGENLETIMLSGTSTTPEVIKHYQDYFENSVFIPLYGYFAFGDAIGVHRGKNIQYYPNYPFTVILPLVPENGRYRIAKYWERGLTGIIIARPEILIVKIEDELITRVPPIKPFEWDGFANPSREGVSC</sequence>
<name>F0LKA0_THEBM</name>
<dbReference type="SUPFAM" id="SSF56801">
    <property type="entry name" value="Acetyl-CoA synthetase-like"/>
    <property type="match status" value="1"/>
</dbReference>
<organism evidence="1 2">
    <name type="scientific">Thermococcus barophilus (strain DSM 11836 / MP)</name>
    <dbReference type="NCBI Taxonomy" id="391623"/>
    <lineage>
        <taxon>Archaea</taxon>
        <taxon>Methanobacteriati</taxon>
        <taxon>Methanobacteriota</taxon>
        <taxon>Thermococci</taxon>
        <taxon>Thermococcales</taxon>
        <taxon>Thermococcaceae</taxon>
        <taxon>Thermococcus</taxon>
    </lineage>
</organism>
<dbReference type="AlphaFoldDB" id="F0LKA0"/>
<proteinExistence type="predicted"/>
<dbReference type="HOGENOM" id="CLU_800819_0_0_2"/>
<reference evidence="1 2" key="1">
    <citation type="journal article" date="2011" name="J. Bacteriol.">
        <title>Complete genome sequence of the hyperthermophilic, piezophilic, heterotrophic, and carboxydotrophic archaeon Thermococcus barophilus MP.</title>
        <authorList>
            <person name="Vannier P."/>
            <person name="Marteinsson V.T."/>
            <person name="Fridjonsson O.H."/>
            <person name="Oger P."/>
            <person name="Jebbar M."/>
        </authorList>
    </citation>
    <scope>NUCLEOTIDE SEQUENCE [LARGE SCALE GENOMIC DNA]</scope>
    <source>
        <strain evidence="2">DSM 11836 / MP</strain>
    </source>
</reference>